<accession>F0WVJ8</accession>
<evidence type="ECO:0000259" key="8">
    <source>
        <dbReference type="Pfam" id="PF09430"/>
    </source>
</evidence>
<evidence type="ECO:0000256" key="5">
    <source>
        <dbReference type="ARBA" id="ARBA00022989"/>
    </source>
</evidence>
<dbReference type="GO" id="GO:0072546">
    <property type="term" value="C:EMC complex"/>
    <property type="evidence" value="ECO:0007669"/>
    <property type="project" value="TreeGrafter"/>
</dbReference>
<dbReference type="SUPFAM" id="SSF49452">
    <property type="entry name" value="Starch-binding domain-like"/>
    <property type="match status" value="1"/>
</dbReference>
<feature type="transmembrane region" description="Helical" evidence="7">
    <location>
        <begin position="134"/>
        <end position="152"/>
    </location>
</feature>
<dbReference type="EMBL" id="FR824342">
    <property type="protein sequence ID" value="CCA25440.1"/>
    <property type="molecule type" value="Genomic_DNA"/>
</dbReference>
<organism evidence="9">
    <name type="scientific">Albugo laibachii Nc14</name>
    <dbReference type="NCBI Taxonomy" id="890382"/>
    <lineage>
        <taxon>Eukaryota</taxon>
        <taxon>Sar</taxon>
        <taxon>Stramenopiles</taxon>
        <taxon>Oomycota</taxon>
        <taxon>Peronosporomycetes</taxon>
        <taxon>Albuginales</taxon>
        <taxon>Albuginaceae</taxon>
        <taxon>Albugo</taxon>
    </lineage>
</organism>
<dbReference type="Pfam" id="PF09430">
    <property type="entry name" value="EMC7_beta-sandw"/>
    <property type="match status" value="1"/>
</dbReference>
<keyword evidence="5 7" id="KW-1133">Transmembrane helix</keyword>
<dbReference type="PANTHER" id="PTHR13605">
    <property type="entry name" value="ER MEMBRANE PROTEIN COMPLEX SUBUNIT 7"/>
    <property type="match status" value="1"/>
</dbReference>
<dbReference type="InterPro" id="IPR019008">
    <property type="entry name" value="Beta_sandwich_EMC7"/>
</dbReference>
<reference evidence="9" key="2">
    <citation type="submission" date="2011-02" db="EMBL/GenBank/DDBJ databases">
        <authorList>
            <person name="MacLean D."/>
        </authorList>
    </citation>
    <scope>NUCLEOTIDE SEQUENCE</scope>
</reference>
<evidence type="ECO:0000256" key="3">
    <source>
        <dbReference type="ARBA" id="ARBA00022692"/>
    </source>
</evidence>
<dbReference type="InterPro" id="IPR013784">
    <property type="entry name" value="Carb-bd-like_fold"/>
</dbReference>
<dbReference type="InterPro" id="IPR039163">
    <property type="entry name" value="EMC7"/>
</dbReference>
<reference evidence="9" key="1">
    <citation type="journal article" date="2011" name="PLoS Biol.">
        <title>Gene gain and loss during evolution of obligate parasitism in the white rust pathogen of Arabidopsis thaliana.</title>
        <authorList>
            <person name="Kemen E."/>
            <person name="Gardiner A."/>
            <person name="Schultz-Larsen T."/>
            <person name="Kemen A.C."/>
            <person name="Balmuth A.L."/>
            <person name="Robert-Seilaniantz A."/>
            <person name="Bailey K."/>
            <person name="Holub E."/>
            <person name="Studholme D.J."/>
            <person name="Maclean D."/>
            <person name="Jones J.D."/>
        </authorList>
    </citation>
    <scope>NUCLEOTIDE SEQUENCE</scope>
</reference>
<dbReference type="PANTHER" id="PTHR13605:SF4">
    <property type="entry name" value="ER MEMBRANE PROTEIN COMPLEX SUBUNIT 7"/>
    <property type="match status" value="1"/>
</dbReference>
<dbReference type="HOGENOM" id="CLU_073620_2_1_1"/>
<comment type="subcellular location">
    <subcellularLocation>
        <location evidence="1">Membrane</location>
        <topology evidence="1">Single-pass membrane protein</topology>
    </subcellularLocation>
</comment>
<keyword evidence="4" id="KW-0732">Signal</keyword>
<evidence type="ECO:0000256" key="4">
    <source>
        <dbReference type="ARBA" id="ARBA00022729"/>
    </source>
</evidence>
<evidence type="ECO:0000256" key="2">
    <source>
        <dbReference type="ARBA" id="ARBA00008880"/>
    </source>
</evidence>
<evidence type="ECO:0000256" key="6">
    <source>
        <dbReference type="ARBA" id="ARBA00023136"/>
    </source>
</evidence>
<comment type="similarity">
    <text evidence="2">Belongs to the EMC7 family.</text>
</comment>
<evidence type="ECO:0000313" key="9">
    <source>
        <dbReference type="EMBL" id="CCA25440.1"/>
    </source>
</evidence>
<gene>
    <name evidence="9" type="primary">AlNc14C297G10333</name>
    <name evidence="9" type="ORF">ALNC14_115840</name>
</gene>
<protein>
    <submittedName>
        <fullName evidence="9">Uncharacterized protein AlNc14C297G10333</fullName>
    </submittedName>
</protein>
<evidence type="ECO:0000256" key="1">
    <source>
        <dbReference type="ARBA" id="ARBA00004167"/>
    </source>
</evidence>
<feature type="domain" description="ER membrane protein complex subunit 7 beta-sandwich" evidence="8">
    <location>
        <begin position="34"/>
        <end position="140"/>
    </location>
</feature>
<sequence>MSVQWRELLLSLQLCNFVINSFEIYGTISIPNQIRVPPLRILLDGQEKVTYSLHNGKFTFFNVSEGSHTLEIPSAKYYFSQFTINVSPSGEFQAFEAKYPGAPSSQIEYPINAQSLTEIDYFEKRESLNLLRMIMNPSFLTIVLPIALMYLLPKLSKSMMDPEELKKAQEEMAGQNPQALLQGFFGGNQANVEDSDEE</sequence>
<evidence type="ECO:0000256" key="7">
    <source>
        <dbReference type="SAM" id="Phobius"/>
    </source>
</evidence>
<dbReference type="AlphaFoldDB" id="F0WVJ8"/>
<keyword evidence="6 7" id="KW-0472">Membrane</keyword>
<proteinExistence type="inferred from homology"/>
<name>F0WVJ8_9STRA</name>
<dbReference type="GO" id="GO:0030246">
    <property type="term" value="F:carbohydrate binding"/>
    <property type="evidence" value="ECO:0007669"/>
    <property type="project" value="InterPro"/>
</dbReference>
<keyword evidence="3 7" id="KW-0812">Transmembrane</keyword>